<keyword evidence="4 8" id="KW-0503">Monooxygenase</keyword>
<gene>
    <name evidence="8" type="ORF">SAMN04490239_8860</name>
</gene>
<organism evidence="8 9">
    <name type="scientific">Rhodococcus koreensis</name>
    <dbReference type="NCBI Taxonomy" id="99653"/>
    <lineage>
        <taxon>Bacteria</taxon>
        <taxon>Bacillati</taxon>
        <taxon>Actinomycetota</taxon>
        <taxon>Actinomycetes</taxon>
        <taxon>Mycobacteriales</taxon>
        <taxon>Nocardiaceae</taxon>
        <taxon>Rhodococcus</taxon>
    </lineage>
</organism>
<feature type="binding site" evidence="6">
    <location>
        <position position="227"/>
    </location>
    <ligand>
        <name>FMN</name>
        <dbReference type="ChEBI" id="CHEBI:58210"/>
    </ligand>
</feature>
<dbReference type="SUPFAM" id="SSF51679">
    <property type="entry name" value="Bacterial luciferase-like"/>
    <property type="match status" value="1"/>
</dbReference>
<accession>A0A1H5BUS3</accession>
<dbReference type="OrthoDB" id="4437611at2"/>
<reference evidence="9" key="1">
    <citation type="submission" date="2016-10" db="EMBL/GenBank/DDBJ databases">
        <authorList>
            <person name="Varghese N."/>
            <person name="Submissions S."/>
        </authorList>
    </citation>
    <scope>NUCLEOTIDE SEQUENCE [LARGE SCALE GENOMIC DNA]</scope>
    <source>
        <strain evidence="9">DSM 44498</strain>
    </source>
</reference>
<protein>
    <submittedName>
        <fullName evidence="8">FMN-dependent oxidoreductase, nitrilotriacetate monooxygenase family</fullName>
    </submittedName>
</protein>
<dbReference type="Pfam" id="PF00296">
    <property type="entry name" value="Bac_luciferase"/>
    <property type="match status" value="1"/>
</dbReference>
<dbReference type="Proteomes" id="UP000183561">
    <property type="component" value="Unassembled WGS sequence"/>
</dbReference>
<dbReference type="PIRSF" id="PIRSF000337">
    <property type="entry name" value="NTA_MOA"/>
    <property type="match status" value="1"/>
</dbReference>
<name>A0A1H5BUS3_9NOCA</name>
<comment type="similarity">
    <text evidence="5">Belongs to the NtaA/SnaA/DszA monooxygenase family.</text>
</comment>
<feature type="binding site" evidence="6">
    <location>
        <position position="158"/>
    </location>
    <ligand>
        <name>FMN</name>
        <dbReference type="ChEBI" id="CHEBI:58210"/>
    </ligand>
</feature>
<dbReference type="GO" id="GO:0004497">
    <property type="term" value="F:monooxygenase activity"/>
    <property type="evidence" value="ECO:0007669"/>
    <property type="project" value="UniProtKB-KW"/>
</dbReference>
<keyword evidence="3" id="KW-0560">Oxidoreductase</keyword>
<keyword evidence="9" id="KW-1185">Reference proteome</keyword>
<dbReference type="PANTHER" id="PTHR30011:SF16">
    <property type="entry name" value="C2H2 FINGER DOMAIN TRANSCRIPTION FACTOR (EUROFUNG)-RELATED"/>
    <property type="match status" value="1"/>
</dbReference>
<dbReference type="RefSeq" id="WP_083395858.1">
    <property type="nucleotide sequence ID" value="NZ_FNSV01000005.1"/>
</dbReference>
<dbReference type="Gene3D" id="3.20.20.30">
    <property type="entry name" value="Luciferase-like domain"/>
    <property type="match status" value="1"/>
</dbReference>
<feature type="binding site" evidence="6">
    <location>
        <position position="104"/>
    </location>
    <ligand>
        <name>FMN</name>
        <dbReference type="ChEBI" id="CHEBI:58210"/>
    </ligand>
</feature>
<evidence type="ECO:0000313" key="8">
    <source>
        <dbReference type="EMBL" id="SED58145.1"/>
    </source>
</evidence>
<dbReference type="InterPro" id="IPR011251">
    <property type="entry name" value="Luciferase-like_dom"/>
</dbReference>
<dbReference type="EMBL" id="FNSV01000005">
    <property type="protein sequence ID" value="SED58145.1"/>
    <property type="molecule type" value="Genomic_DNA"/>
</dbReference>
<evidence type="ECO:0000259" key="7">
    <source>
        <dbReference type="Pfam" id="PF00296"/>
    </source>
</evidence>
<evidence type="ECO:0000256" key="2">
    <source>
        <dbReference type="ARBA" id="ARBA00022643"/>
    </source>
</evidence>
<dbReference type="AlphaFoldDB" id="A0A1H5BUS3"/>
<feature type="binding site" evidence="6">
    <location>
        <position position="67"/>
    </location>
    <ligand>
        <name>FMN</name>
        <dbReference type="ChEBI" id="CHEBI:58210"/>
    </ligand>
</feature>
<dbReference type="InterPro" id="IPR016215">
    <property type="entry name" value="NTA_MOA"/>
</dbReference>
<evidence type="ECO:0000256" key="1">
    <source>
        <dbReference type="ARBA" id="ARBA00022630"/>
    </source>
</evidence>
<evidence type="ECO:0000256" key="5">
    <source>
        <dbReference type="ARBA" id="ARBA00033748"/>
    </source>
</evidence>
<dbReference type="PANTHER" id="PTHR30011">
    <property type="entry name" value="ALKANESULFONATE MONOOXYGENASE-RELATED"/>
    <property type="match status" value="1"/>
</dbReference>
<dbReference type="GO" id="GO:0016705">
    <property type="term" value="F:oxidoreductase activity, acting on paired donors, with incorporation or reduction of molecular oxygen"/>
    <property type="evidence" value="ECO:0007669"/>
    <property type="project" value="InterPro"/>
</dbReference>
<evidence type="ECO:0000256" key="4">
    <source>
        <dbReference type="ARBA" id="ARBA00023033"/>
    </source>
</evidence>
<keyword evidence="1 6" id="KW-0285">Flavoprotein</keyword>
<dbReference type="InterPro" id="IPR051260">
    <property type="entry name" value="Diverse_substr_monoxygenases"/>
</dbReference>
<dbReference type="NCBIfam" id="TIGR03860">
    <property type="entry name" value="FMN_nitrolo"/>
    <property type="match status" value="1"/>
</dbReference>
<sequence>MSTGTDTPARRPQRRLTLAASIVGAGASRKAWNWPGTTWNRFADWEHYRRSAEIARSGTLDAVFVSDHPALQRTADNGPSHLFDPIVLFSAIAGAIPDIGFVLTASTSYNSPYNLARRLASLDSIAGGRVIFNAVANFNPDIAANFLADELLDREDRYRKADEFLRVVKELWLSWDTPEGPEPTGPLWDETTARTIDHHGEFFDVRGPLNVPVGPQGHPVISQAGASAQGIDFAGKHAEIVYAALLGKQAALDYAATLDAAARRHGRPADSIRLFPGVNVYLGDTREEALRRHEVFSGAGSEDDLIARFLEQQRVLNPAFPRSVDVDRPLKAEWFEPQEDQTRPVGFSRAVQDLVRTEEPTTRQIIRLVGGAGGHRLVIGTPKEVADALIDWWAAGAVSGYNAHFPLLHDDLERFVQQVVPILRAESVFPTEYDSPTIRGRFGLPDPRTAHSTQENR</sequence>
<dbReference type="InterPro" id="IPR036661">
    <property type="entry name" value="Luciferase-like_sf"/>
</dbReference>
<evidence type="ECO:0000256" key="6">
    <source>
        <dbReference type="PIRSR" id="PIRSR000337-1"/>
    </source>
</evidence>
<keyword evidence="2 6" id="KW-0288">FMN</keyword>
<feature type="domain" description="Luciferase-like" evidence="7">
    <location>
        <begin position="43"/>
        <end position="397"/>
    </location>
</feature>
<evidence type="ECO:0000313" key="9">
    <source>
        <dbReference type="Proteomes" id="UP000183561"/>
    </source>
</evidence>
<evidence type="ECO:0000256" key="3">
    <source>
        <dbReference type="ARBA" id="ARBA00023002"/>
    </source>
</evidence>
<proteinExistence type="inferred from homology"/>